<dbReference type="SUPFAM" id="SSF56219">
    <property type="entry name" value="DNase I-like"/>
    <property type="match status" value="1"/>
</dbReference>
<sequence length="665" mass="75003">MPGLIKIFLTGRIEYHTPITTLIIQEEGCSISTPEQIHADCVLGILHLQDRDYLCYVSRSSFMGVHRGIQLHRINRLGVLPLSSETPCEEIHRLVAFIKAHSFFYTEDEGVDSQFVWNRHMKQSNASLLCGTFHEEEFCFSNQSPGVIKLLSLISCNKVGARLYSRGLDDAGNVSFFVETRLEVAMRNKMADIPIFEHTVLRGSVPLFWKQANTPLRTEIAFTRENEATLPAFIRHFSTLTDSYGNICVLNLLSDNGPEKVLSQRYSELLSRCGIKEQKVDLNKHTKNFAELKLIIENVLDDLPFCTLRVNCLDCLDRTNLAQFLISQHAVRKAVGREPSLFLALRRAWTDNGNVLANFYSGSGALKSELSLKGKRTLAGRFDDFMINASRIINGKFTDHSKDGIINALLGKGNSILQIGGRINQIGILAVSWCVHHRKHGEIGRLPITEDTLGVVVALQAIGRDGVLLGRRDGERASWVSYICGLVRGFVLVSQGFAGDSGILLFVRRDALDLLRNVDIIRHNIKSGISIGISFNFDGRRCIIINNKIKLGKGELVSGIEGHDYGIIMGHYKYPTIYNKDSIQRDLRMMDYSRILEGDMLSYIIKDLSDINEKKITFHPTDYSDDIPSYSDRIFYKGNIRVEVYKDLIIDDISNRAVYCKLYLI</sequence>
<gene>
    <name evidence="3" type="primary">INP52</name>
    <name evidence="3" type="ORF">TCON_1567</name>
</gene>
<evidence type="ECO:0000259" key="2">
    <source>
        <dbReference type="PROSITE" id="PS50275"/>
    </source>
</evidence>
<dbReference type="EC" id="3.1.3.36" evidence="1"/>
<evidence type="ECO:0000313" key="3">
    <source>
        <dbReference type="EMBL" id="KAF7683222.1"/>
    </source>
</evidence>
<evidence type="ECO:0000256" key="1">
    <source>
        <dbReference type="ARBA" id="ARBA00013044"/>
    </source>
</evidence>
<dbReference type="PROSITE" id="PS50275">
    <property type="entry name" value="SAC"/>
    <property type="match status" value="1"/>
</dbReference>
<protein>
    <recommendedName>
        <fullName evidence="1">phosphoinositide 5-phosphatase</fullName>
        <ecNumber evidence="1">3.1.3.36</ecNumber>
    </recommendedName>
</protein>
<keyword evidence="4" id="KW-1185">Reference proteome</keyword>
<evidence type="ECO:0000313" key="4">
    <source>
        <dbReference type="Proteomes" id="UP001516464"/>
    </source>
</evidence>
<dbReference type="PANTHER" id="PTHR45662">
    <property type="entry name" value="PHOSPHATIDYLINOSITIDE PHOSPHATASE SAC1"/>
    <property type="match status" value="1"/>
</dbReference>
<dbReference type="InterPro" id="IPR002013">
    <property type="entry name" value="SAC_dom"/>
</dbReference>
<accession>A0ABQ7HYM3</accession>
<reference evidence="3 4" key="1">
    <citation type="submission" date="2019-01" db="EMBL/GenBank/DDBJ databases">
        <title>Genomes sequencing and comparative genomics of infectious freshwater microsporidia, Cucumispora dikerogammari and Thelohania contejeani.</title>
        <authorList>
            <person name="Cormier A."/>
            <person name="Giraud I."/>
            <person name="Wattier R."/>
            <person name="Teixeira M."/>
            <person name="Grandjean F."/>
            <person name="Rigaud T."/>
            <person name="Cordaux R."/>
        </authorList>
    </citation>
    <scope>NUCLEOTIDE SEQUENCE [LARGE SCALE GENOMIC DNA]</scope>
    <source>
        <strain evidence="3">T1</strain>
        <tissue evidence="3">Spores</tissue>
    </source>
</reference>
<feature type="domain" description="SAC" evidence="2">
    <location>
        <begin position="112"/>
        <end position="362"/>
    </location>
</feature>
<comment type="caution">
    <text evidence="3">The sequence shown here is derived from an EMBL/GenBank/DDBJ whole genome shotgun (WGS) entry which is preliminary data.</text>
</comment>
<organism evidence="3 4">
    <name type="scientific">Astathelohania contejeani</name>
    <dbReference type="NCBI Taxonomy" id="164912"/>
    <lineage>
        <taxon>Eukaryota</taxon>
        <taxon>Fungi</taxon>
        <taxon>Fungi incertae sedis</taxon>
        <taxon>Microsporidia</taxon>
        <taxon>Astathelohaniidae</taxon>
        <taxon>Astathelohania</taxon>
    </lineage>
</organism>
<dbReference type="Proteomes" id="UP001516464">
    <property type="component" value="Unassembled WGS sequence"/>
</dbReference>
<dbReference type="Pfam" id="PF02383">
    <property type="entry name" value="Syja_N"/>
    <property type="match status" value="1"/>
</dbReference>
<dbReference type="EMBL" id="SBIQ01000113">
    <property type="protein sequence ID" value="KAF7683222.1"/>
    <property type="molecule type" value="Genomic_DNA"/>
</dbReference>
<dbReference type="InterPro" id="IPR036691">
    <property type="entry name" value="Endo/exonu/phosph_ase_sf"/>
</dbReference>
<name>A0ABQ7HYM3_9MICR</name>
<dbReference type="PANTHER" id="PTHR45662:SF2">
    <property type="entry name" value="PHOSPHATIDYLINOSITOL-3-PHOSPHATASE SAC1"/>
    <property type="match status" value="1"/>
</dbReference>
<proteinExistence type="predicted"/>
<dbReference type="Gene3D" id="3.60.10.10">
    <property type="entry name" value="Endonuclease/exonuclease/phosphatase"/>
    <property type="match status" value="1"/>
</dbReference>